<dbReference type="GO" id="GO:0016829">
    <property type="term" value="F:lyase activity"/>
    <property type="evidence" value="ECO:0007669"/>
    <property type="project" value="UniProtKB-KW"/>
</dbReference>
<evidence type="ECO:0000256" key="11">
    <source>
        <dbReference type="ARBA" id="ARBA00033075"/>
    </source>
</evidence>
<keyword evidence="7" id="KW-0808">Transferase</keyword>
<evidence type="ECO:0000256" key="9">
    <source>
        <dbReference type="ARBA" id="ARBA00023192"/>
    </source>
</evidence>
<keyword evidence="8 13" id="KW-0663">Pyridoxal phosphate</keyword>
<feature type="binding site" evidence="13">
    <location>
        <position position="74"/>
    </location>
    <ligand>
        <name>pyridoxal 5'-phosphate</name>
        <dbReference type="ChEBI" id="CHEBI:597326"/>
    </ligand>
</feature>
<dbReference type="OrthoDB" id="9808024at2"/>
<protein>
    <recommendedName>
        <fullName evidence="5">Cysteine synthase</fullName>
        <ecNumber evidence="4">2.5.1.47</ecNumber>
    </recommendedName>
    <alternativeName>
        <fullName evidence="10">O-acetylserine (thiol)-lyase</fullName>
    </alternativeName>
    <alternativeName>
        <fullName evidence="11">O-acetylserine sulfhydrylase</fullName>
    </alternativeName>
</protein>
<dbReference type="EMBL" id="PVXP01000072">
    <property type="protein sequence ID" value="PRR81323.1"/>
    <property type="molecule type" value="Genomic_DNA"/>
</dbReference>
<dbReference type="NCBIfam" id="TIGR01136">
    <property type="entry name" value="cysKM"/>
    <property type="match status" value="1"/>
</dbReference>
<keyword evidence="17" id="KW-1185">Reference proteome</keyword>
<organism evidence="16 17">
    <name type="scientific">Clostridium luticellarii</name>
    <dbReference type="NCBI Taxonomy" id="1691940"/>
    <lineage>
        <taxon>Bacteria</taxon>
        <taxon>Bacillati</taxon>
        <taxon>Bacillota</taxon>
        <taxon>Clostridia</taxon>
        <taxon>Eubacteriales</taxon>
        <taxon>Clostridiaceae</taxon>
        <taxon>Clostridium</taxon>
    </lineage>
</organism>
<dbReference type="SUPFAM" id="SSF53686">
    <property type="entry name" value="Tryptophan synthase beta subunit-like PLP-dependent enzymes"/>
    <property type="match status" value="1"/>
</dbReference>
<evidence type="ECO:0000259" key="15">
    <source>
        <dbReference type="Pfam" id="PF00291"/>
    </source>
</evidence>
<feature type="binding site" evidence="13">
    <location>
        <position position="265"/>
    </location>
    <ligand>
        <name>pyridoxal 5'-phosphate</name>
        <dbReference type="ChEBI" id="CHEBI:597326"/>
    </ligand>
</feature>
<comment type="similarity">
    <text evidence="3">Belongs to the cysteine synthase/cystathionine beta-synthase family.</text>
</comment>
<dbReference type="CDD" id="cd01561">
    <property type="entry name" value="CBS_like"/>
    <property type="match status" value="1"/>
</dbReference>
<comment type="caution">
    <text evidence="16">The sequence shown here is derived from an EMBL/GenBank/DDBJ whole genome shotgun (WGS) entry which is preliminary data.</text>
</comment>
<evidence type="ECO:0000256" key="8">
    <source>
        <dbReference type="ARBA" id="ARBA00022898"/>
    </source>
</evidence>
<dbReference type="RefSeq" id="WP_106010719.1">
    <property type="nucleotide sequence ID" value="NZ_PVXP01000072.1"/>
</dbReference>
<keyword evidence="9" id="KW-0198">Cysteine biosynthesis</keyword>
<sequence>MIYYNDIKEMVGNTPMLKLNNFDIKDGVSIFAKLENFNPGGSVKDRIGVYMIESAEKRGILKKGYTIIEATAGNTGLGIALGALNKGYRVIFVVPTKFSVEKQTLMKALGAEIVNTPEDRGMLGAIEKSQELLESIPNSISLKQFENADNPQTHYLTTGPEIYLDMEGQIDYLVAGAGTGGTFTGVARYLKEKIKNVKSVLTDPKGSTLGGGEEAHYEVEGIGNNFIPDTMDMDLVDKVIKINDEEAFNMVKKLAEKEGLIVGSSSGAAMAGAIKLSETVEKGNIVVIFPDRGDRYFSKNIYN</sequence>
<comment type="catalytic activity">
    <reaction evidence="12">
        <text>O-acetyl-L-serine + hydrogen sulfide = L-cysteine + acetate</text>
        <dbReference type="Rhea" id="RHEA:14829"/>
        <dbReference type="ChEBI" id="CHEBI:29919"/>
        <dbReference type="ChEBI" id="CHEBI:30089"/>
        <dbReference type="ChEBI" id="CHEBI:35235"/>
        <dbReference type="ChEBI" id="CHEBI:58340"/>
        <dbReference type="EC" id="2.5.1.47"/>
    </reaction>
</comment>
<dbReference type="GO" id="GO:0004124">
    <property type="term" value="F:cysteine synthase activity"/>
    <property type="evidence" value="ECO:0007669"/>
    <property type="project" value="UniProtKB-EC"/>
</dbReference>
<evidence type="ECO:0000256" key="3">
    <source>
        <dbReference type="ARBA" id="ARBA00007103"/>
    </source>
</evidence>
<dbReference type="EC" id="2.5.1.47" evidence="4"/>
<dbReference type="GO" id="GO:0006535">
    <property type="term" value="P:cysteine biosynthetic process from serine"/>
    <property type="evidence" value="ECO:0007669"/>
    <property type="project" value="InterPro"/>
</dbReference>
<dbReference type="PROSITE" id="PS00901">
    <property type="entry name" value="CYS_SYNTHASE"/>
    <property type="match status" value="1"/>
</dbReference>
<evidence type="ECO:0000256" key="7">
    <source>
        <dbReference type="ARBA" id="ARBA00022679"/>
    </source>
</evidence>
<evidence type="ECO:0000256" key="6">
    <source>
        <dbReference type="ARBA" id="ARBA00022605"/>
    </source>
</evidence>
<dbReference type="InterPro" id="IPR001216">
    <property type="entry name" value="P-phosphate_BS"/>
</dbReference>
<evidence type="ECO:0000256" key="14">
    <source>
        <dbReference type="PIRSR" id="PIRSR605856-51"/>
    </source>
</evidence>
<evidence type="ECO:0000256" key="2">
    <source>
        <dbReference type="ARBA" id="ARBA00004962"/>
    </source>
</evidence>
<keyword evidence="16" id="KW-0456">Lyase</keyword>
<feature type="binding site" evidence="13">
    <location>
        <begin position="178"/>
        <end position="182"/>
    </location>
    <ligand>
        <name>pyridoxal 5'-phosphate</name>
        <dbReference type="ChEBI" id="CHEBI:597326"/>
    </ligand>
</feature>
<dbReference type="Gene3D" id="3.40.50.1100">
    <property type="match status" value="2"/>
</dbReference>
<evidence type="ECO:0000313" key="17">
    <source>
        <dbReference type="Proteomes" id="UP000237798"/>
    </source>
</evidence>
<evidence type="ECO:0000256" key="1">
    <source>
        <dbReference type="ARBA" id="ARBA00001933"/>
    </source>
</evidence>
<evidence type="ECO:0000313" key="16">
    <source>
        <dbReference type="EMBL" id="PRR81323.1"/>
    </source>
</evidence>
<dbReference type="Pfam" id="PF00291">
    <property type="entry name" value="PALP"/>
    <property type="match status" value="1"/>
</dbReference>
<comment type="cofactor">
    <cofactor evidence="1 13">
        <name>pyridoxal 5'-phosphate</name>
        <dbReference type="ChEBI" id="CHEBI:597326"/>
    </cofactor>
</comment>
<dbReference type="Proteomes" id="UP000237798">
    <property type="component" value="Unassembled WGS sequence"/>
</dbReference>
<reference evidence="16 17" key="1">
    <citation type="submission" date="2018-03" db="EMBL/GenBank/DDBJ databases">
        <title>Genome sequence of Clostridium luticellarii DSM 29923.</title>
        <authorList>
            <person name="Poehlein A."/>
            <person name="Daniel R."/>
        </authorList>
    </citation>
    <scope>NUCLEOTIDE SEQUENCE [LARGE SCALE GENOMIC DNA]</scope>
    <source>
        <strain evidence="16 17">DSM 29923</strain>
    </source>
</reference>
<dbReference type="PANTHER" id="PTHR10314">
    <property type="entry name" value="CYSTATHIONINE BETA-SYNTHASE"/>
    <property type="match status" value="1"/>
</dbReference>
<dbReference type="AlphaFoldDB" id="A0A2T0BBW3"/>
<dbReference type="FunFam" id="3.40.50.1100:FF:000118">
    <property type="entry name" value="Related to CYS4-cystathionine beta-synthase"/>
    <property type="match status" value="1"/>
</dbReference>
<evidence type="ECO:0000256" key="10">
    <source>
        <dbReference type="ARBA" id="ARBA00030296"/>
    </source>
</evidence>
<evidence type="ECO:0000256" key="13">
    <source>
        <dbReference type="PIRSR" id="PIRSR605856-50"/>
    </source>
</evidence>
<comment type="pathway">
    <text evidence="2">Amino-acid biosynthesis; L-cysteine biosynthesis; L-cysteine from L-serine: step 2/2.</text>
</comment>
<name>A0A2T0BBW3_9CLOT</name>
<accession>A0A2T0BBW3</accession>
<dbReference type="InterPro" id="IPR050214">
    <property type="entry name" value="Cys_Synth/Cystath_Beta-Synth"/>
</dbReference>
<proteinExistence type="inferred from homology"/>
<keyword evidence="6" id="KW-0028">Amino-acid biosynthesis</keyword>
<feature type="modified residue" description="N6-(pyridoxal phosphate)lysine" evidence="14">
    <location>
        <position position="44"/>
    </location>
</feature>
<evidence type="ECO:0000256" key="4">
    <source>
        <dbReference type="ARBA" id="ARBA00012681"/>
    </source>
</evidence>
<evidence type="ECO:0000256" key="12">
    <source>
        <dbReference type="ARBA" id="ARBA00047931"/>
    </source>
</evidence>
<feature type="domain" description="Tryptophan synthase beta chain-like PALP" evidence="15">
    <location>
        <begin position="9"/>
        <end position="291"/>
    </location>
</feature>
<dbReference type="InterPro" id="IPR005856">
    <property type="entry name" value="Cys_synth"/>
</dbReference>
<dbReference type="InterPro" id="IPR036052">
    <property type="entry name" value="TrpB-like_PALP_sf"/>
</dbReference>
<evidence type="ECO:0000256" key="5">
    <source>
        <dbReference type="ARBA" id="ARBA00019371"/>
    </source>
</evidence>
<gene>
    <name evidence="16" type="primary">mccA_2</name>
    <name evidence="16" type="ORF">CLLU_31680</name>
</gene>
<dbReference type="FunFam" id="3.40.50.1100:FF:000003">
    <property type="entry name" value="Cystathionine beta-synthase"/>
    <property type="match status" value="1"/>
</dbReference>
<dbReference type="InterPro" id="IPR001926">
    <property type="entry name" value="TrpB-like_PALP"/>
</dbReference>